<comment type="similarity">
    <text evidence="2">Belongs to the TACO1 family.</text>
</comment>
<dbReference type="GO" id="GO:0005739">
    <property type="term" value="C:mitochondrion"/>
    <property type="evidence" value="ECO:0007669"/>
    <property type="project" value="UniProtKB-SubCell"/>
</dbReference>
<name>U1FWE1_ENDPU</name>
<dbReference type="SUPFAM" id="SSF75625">
    <property type="entry name" value="YebC-like"/>
    <property type="match status" value="1"/>
</dbReference>
<dbReference type="Gene3D" id="1.10.10.200">
    <property type="match status" value="1"/>
</dbReference>
<evidence type="ECO:0000259" key="4">
    <source>
        <dbReference type="Pfam" id="PF20772"/>
    </source>
</evidence>
<protein>
    <recommendedName>
        <fullName evidence="7">Transcriptional regulatory protein</fullName>
    </recommendedName>
</protein>
<gene>
    <name evidence="5" type="ORF">EPUS_01108</name>
</gene>
<dbReference type="OrthoDB" id="2017544at2759"/>
<dbReference type="InterPro" id="IPR049083">
    <property type="entry name" value="TACO1_YebC_N"/>
</dbReference>
<dbReference type="eggNOG" id="KOG2972">
    <property type="taxonomic scope" value="Eukaryota"/>
</dbReference>
<dbReference type="InterPro" id="IPR048300">
    <property type="entry name" value="TACO1_YebC-like_2nd/3rd_dom"/>
</dbReference>
<dbReference type="Pfam" id="PF20772">
    <property type="entry name" value="TACO1_YebC_N"/>
    <property type="match status" value="1"/>
</dbReference>
<evidence type="ECO:0000313" key="5">
    <source>
        <dbReference type="EMBL" id="ERF69152.1"/>
    </source>
</evidence>
<dbReference type="InterPro" id="IPR002876">
    <property type="entry name" value="Transcrip_reg_TACO1-like"/>
</dbReference>
<sequence>MGILAAYRPFVYRCFSSPWQICPQRAQRAQRGLSCTALLSSGHNRWSKIKHDKGKNDAAKSKARSLLCRDVILASKLGGPDPAFNPRLVAAMANAKKGALSQASIESAVARGQGKSTSGAALESLTIEAMLPFSVGAVIECQTDGKLRTLQDIRAMILRRGGSITPTTFLFERKGKVVFEKRDGISTDEVLDQAIEAGAMDVDMDQDGRLVVETEPSEISVVAQRLSKSLGVKVESSDIIHDPKDDTTVSLNEENMAVIEDLIAQIEEEPSVQDVYINAA</sequence>
<comment type="subcellular location">
    <subcellularLocation>
        <location evidence="1">Mitochondrion</location>
    </subcellularLocation>
</comment>
<dbReference type="AlphaFoldDB" id="U1FWE1"/>
<dbReference type="InterPro" id="IPR029072">
    <property type="entry name" value="YebC-like"/>
</dbReference>
<dbReference type="InterPro" id="IPR026564">
    <property type="entry name" value="Transcrip_reg_TACO1-like_dom3"/>
</dbReference>
<dbReference type="HAMAP" id="MF_00693">
    <property type="entry name" value="Transcrip_reg_TACO1"/>
    <property type="match status" value="1"/>
</dbReference>
<dbReference type="Gene3D" id="3.30.70.980">
    <property type="match status" value="2"/>
</dbReference>
<dbReference type="OMA" id="NFDIPDE"/>
<evidence type="ECO:0008006" key="7">
    <source>
        <dbReference type="Google" id="ProtNLM"/>
    </source>
</evidence>
<dbReference type="GeneID" id="19236167"/>
<dbReference type="RefSeq" id="XP_007805212.1">
    <property type="nucleotide sequence ID" value="XM_007807021.1"/>
</dbReference>
<proteinExistence type="inferred from homology"/>
<accession>U1FWE1</accession>
<dbReference type="Pfam" id="PF01709">
    <property type="entry name" value="Transcrip_reg"/>
    <property type="match status" value="1"/>
</dbReference>
<evidence type="ECO:0000313" key="6">
    <source>
        <dbReference type="Proteomes" id="UP000019373"/>
    </source>
</evidence>
<evidence type="ECO:0000256" key="1">
    <source>
        <dbReference type="ARBA" id="ARBA00004173"/>
    </source>
</evidence>
<reference evidence="6" key="1">
    <citation type="journal article" date="2014" name="BMC Genomics">
        <title>Genome characteristics reveal the impact of lichenization on lichen-forming fungus Endocarpon pusillum Hedwig (Verrucariales, Ascomycota).</title>
        <authorList>
            <person name="Wang Y.-Y."/>
            <person name="Liu B."/>
            <person name="Zhang X.-Y."/>
            <person name="Zhou Q.-M."/>
            <person name="Zhang T."/>
            <person name="Li H."/>
            <person name="Yu Y.-F."/>
            <person name="Zhang X.-L."/>
            <person name="Hao X.-Y."/>
            <person name="Wang M."/>
            <person name="Wang L."/>
            <person name="Wei J.-C."/>
        </authorList>
    </citation>
    <scope>NUCLEOTIDE SEQUENCE [LARGE SCALE GENOMIC DNA]</scope>
    <source>
        <strain evidence="6">Z07020 / HMAS-L-300199</strain>
    </source>
</reference>
<evidence type="ECO:0000259" key="3">
    <source>
        <dbReference type="Pfam" id="PF01709"/>
    </source>
</evidence>
<dbReference type="InterPro" id="IPR017856">
    <property type="entry name" value="Integrase-like_N"/>
</dbReference>
<evidence type="ECO:0000256" key="2">
    <source>
        <dbReference type="ARBA" id="ARBA00008724"/>
    </source>
</evidence>
<dbReference type="EMBL" id="KE721469">
    <property type="protein sequence ID" value="ERF69152.1"/>
    <property type="molecule type" value="Genomic_DNA"/>
</dbReference>
<dbReference type="PANTHER" id="PTHR12532:SF0">
    <property type="entry name" value="TRANSLATIONAL ACTIVATOR OF CYTOCHROME C OXIDASE 1"/>
    <property type="match status" value="1"/>
</dbReference>
<dbReference type="PANTHER" id="PTHR12532">
    <property type="entry name" value="TRANSLATIONAL ACTIVATOR OF CYTOCHROME C OXIDASE 1"/>
    <property type="match status" value="1"/>
</dbReference>
<organism evidence="5 6">
    <name type="scientific">Endocarpon pusillum (strain Z07020 / HMAS-L-300199)</name>
    <name type="common">Lichen-forming fungus</name>
    <dbReference type="NCBI Taxonomy" id="1263415"/>
    <lineage>
        <taxon>Eukaryota</taxon>
        <taxon>Fungi</taxon>
        <taxon>Dikarya</taxon>
        <taxon>Ascomycota</taxon>
        <taxon>Pezizomycotina</taxon>
        <taxon>Eurotiomycetes</taxon>
        <taxon>Chaetothyriomycetidae</taxon>
        <taxon>Verrucariales</taxon>
        <taxon>Verrucariaceae</taxon>
        <taxon>Endocarpon</taxon>
    </lineage>
</organism>
<dbReference type="HOGENOM" id="CLU_062974_1_2_1"/>
<dbReference type="Proteomes" id="UP000019373">
    <property type="component" value="Unassembled WGS sequence"/>
</dbReference>
<feature type="domain" description="TACO1/YebC-like N-terminal" evidence="4">
    <location>
        <begin position="44"/>
        <end position="115"/>
    </location>
</feature>
<keyword evidence="6" id="KW-1185">Reference proteome</keyword>
<feature type="domain" description="TACO1/YebC-like second and third" evidence="3">
    <location>
        <begin position="123"/>
        <end position="279"/>
    </location>
</feature>
<dbReference type="FunFam" id="1.10.10.200:FF:000002">
    <property type="entry name" value="Probable transcriptional regulatory protein CLM62_37755"/>
    <property type="match status" value="1"/>
</dbReference>